<feature type="transmembrane region" description="Helical" evidence="13">
    <location>
        <begin position="269"/>
        <end position="288"/>
    </location>
</feature>
<feature type="transmembrane region" description="Helical" evidence="13">
    <location>
        <begin position="6"/>
        <end position="24"/>
    </location>
</feature>
<dbReference type="GO" id="GO:0006814">
    <property type="term" value="P:sodium ion transport"/>
    <property type="evidence" value="ECO:0007669"/>
    <property type="project" value="UniProtKB-KW"/>
</dbReference>
<keyword evidence="5 13" id="KW-0812">Transmembrane</keyword>
<dbReference type="GO" id="GO:0015293">
    <property type="term" value="F:symporter activity"/>
    <property type="evidence" value="ECO:0007669"/>
    <property type="project" value="UniProtKB-KW"/>
</dbReference>
<feature type="transmembrane region" description="Helical" evidence="13">
    <location>
        <begin position="112"/>
        <end position="136"/>
    </location>
</feature>
<keyword evidence="8" id="KW-0915">Sodium</keyword>
<evidence type="ECO:0000256" key="8">
    <source>
        <dbReference type="ARBA" id="ARBA00023053"/>
    </source>
</evidence>
<feature type="transmembrane region" description="Helical" evidence="13">
    <location>
        <begin position="308"/>
        <end position="334"/>
    </location>
</feature>
<evidence type="ECO:0000256" key="7">
    <source>
        <dbReference type="ARBA" id="ARBA00022989"/>
    </source>
</evidence>
<evidence type="ECO:0000256" key="13">
    <source>
        <dbReference type="SAM" id="Phobius"/>
    </source>
</evidence>
<feature type="transmembrane region" description="Helical" evidence="13">
    <location>
        <begin position="45"/>
        <end position="64"/>
    </location>
</feature>
<dbReference type="InterPro" id="IPR050277">
    <property type="entry name" value="Sodium:Solute_Symporter"/>
</dbReference>
<feature type="transmembrane region" description="Helical" evidence="13">
    <location>
        <begin position="433"/>
        <end position="453"/>
    </location>
</feature>
<evidence type="ECO:0000256" key="6">
    <source>
        <dbReference type="ARBA" id="ARBA00022847"/>
    </source>
</evidence>
<proteinExistence type="inferred from homology"/>
<evidence type="ECO:0008006" key="16">
    <source>
        <dbReference type="Google" id="ProtNLM"/>
    </source>
</evidence>
<dbReference type="PROSITE" id="PS50283">
    <property type="entry name" value="NA_SOLUT_SYMP_3"/>
    <property type="match status" value="1"/>
</dbReference>
<feature type="transmembrane region" description="Helical" evidence="13">
    <location>
        <begin position="179"/>
        <end position="199"/>
    </location>
</feature>
<dbReference type="KEGG" id="ptc:phytr_6950"/>
<feature type="transmembrane region" description="Helical" evidence="13">
    <location>
        <begin position="409"/>
        <end position="427"/>
    </location>
</feature>
<feature type="transmembrane region" description="Helical" evidence="13">
    <location>
        <begin position="229"/>
        <end position="248"/>
    </location>
</feature>
<evidence type="ECO:0000256" key="5">
    <source>
        <dbReference type="ARBA" id="ARBA00022692"/>
    </source>
</evidence>
<evidence type="ECO:0000256" key="12">
    <source>
        <dbReference type="ARBA" id="ARBA00033708"/>
    </source>
</evidence>
<keyword evidence="10 13" id="KW-0472">Membrane</keyword>
<name>A0A2P1P8Q0_9RICK</name>
<dbReference type="EMBL" id="CP027845">
    <property type="protein sequence ID" value="AVP87636.1"/>
    <property type="molecule type" value="Genomic_DNA"/>
</dbReference>
<keyword evidence="15" id="KW-1185">Reference proteome</keyword>
<accession>A0A2P1P8Q0</accession>
<evidence type="ECO:0000256" key="2">
    <source>
        <dbReference type="ARBA" id="ARBA00006434"/>
    </source>
</evidence>
<evidence type="ECO:0000313" key="15">
    <source>
        <dbReference type="Proteomes" id="UP000241762"/>
    </source>
</evidence>
<gene>
    <name evidence="14" type="ORF">phytr_6950</name>
</gene>
<feature type="transmembrane region" description="Helical" evidence="13">
    <location>
        <begin position="70"/>
        <end position="91"/>
    </location>
</feature>
<dbReference type="PANTHER" id="PTHR48086:SF3">
    <property type="entry name" value="SODIUM_PROLINE SYMPORTER"/>
    <property type="match status" value="1"/>
</dbReference>
<evidence type="ECO:0000256" key="10">
    <source>
        <dbReference type="ARBA" id="ARBA00023136"/>
    </source>
</evidence>
<dbReference type="GO" id="GO:0005886">
    <property type="term" value="C:plasma membrane"/>
    <property type="evidence" value="ECO:0007669"/>
    <property type="project" value="UniProtKB-SubCell"/>
</dbReference>
<feature type="transmembrane region" description="Helical" evidence="13">
    <location>
        <begin position="148"/>
        <end position="167"/>
    </location>
</feature>
<comment type="catalytic activity">
    <reaction evidence="12">
        <text>L-proline(in) + Na(+)(in) = L-proline(out) + Na(+)(out)</text>
        <dbReference type="Rhea" id="RHEA:28967"/>
        <dbReference type="ChEBI" id="CHEBI:29101"/>
        <dbReference type="ChEBI" id="CHEBI:60039"/>
    </reaction>
</comment>
<dbReference type="OrthoDB" id="5464450at2"/>
<feature type="transmembrane region" description="Helical" evidence="13">
    <location>
        <begin position="379"/>
        <end position="402"/>
    </location>
</feature>
<evidence type="ECO:0000256" key="1">
    <source>
        <dbReference type="ARBA" id="ARBA00004651"/>
    </source>
</evidence>
<sequence length="454" mass="50756">MLSLDVIIFAGFICIYLLIVFICRPKHNKIEVYDRENGKFSTAKIVTTMVLGWTGSGFLALFATETLKNGLHFILPNIGPALTFILAGTFISPRISEFIGKSSIADVAHDIWGVRIAFIIALCYIFLSIAILTIQIQYVSKIFEYFSIPSWYALIMSGLVLTIYCIIANKKTAIFSDIIQFISFSCFIPIIYFVIWQALSNSKIMWEIVKNHPNFDLNQVFNLSTPQTYRMLGIFGLIMIPRLGPFVFQNISMSRNAKQSALAFKISGLIILSLQVSIVALALLAISQNPNFNPQDAVLYFLNNYTSYGFDIILTTGTIVIATSVASFLINTSAHMLIQNILEPITLKKIHNQRLVLVYFTITASIISTYFNLRFENISLLALCFFSIYTTIVSIPVLFAIFGFRSSELSVLIGMGASIISMVIYQWKFVIPGLSFFIPGMLANTILLSAAIMS</sequence>
<reference evidence="14 15" key="1">
    <citation type="submission" date="2018-03" db="EMBL/GenBank/DDBJ databases">
        <title>A gene transfer event suggests a long-term partnership between eustigmatophyte algae and a novel lineage of endosymbiotic bacteria.</title>
        <authorList>
            <person name="Yurchenko T."/>
            <person name="Sevcikova T."/>
            <person name="Pribyl P."/>
            <person name="El Karkouri K."/>
            <person name="Klimes V."/>
            <person name="Amaral R."/>
            <person name="Zbrankova V."/>
            <person name="Kim E."/>
            <person name="Raoult D."/>
            <person name="Santos L.M.A."/>
            <person name="Elias M."/>
        </authorList>
    </citation>
    <scope>NUCLEOTIDE SEQUENCE [LARGE SCALE GENOMIC DNA]</scope>
    <source>
        <strain evidence="14">CCALA 838</strain>
    </source>
</reference>
<evidence type="ECO:0000256" key="4">
    <source>
        <dbReference type="ARBA" id="ARBA00022475"/>
    </source>
</evidence>
<keyword evidence="3" id="KW-0813">Transport</keyword>
<comment type="similarity">
    <text evidence="2">Belongs to the sodium:solute symporter (SSF) (TC 2.A.21) family.</text>
</comment>
<keyword evidence="4" id="KW-1003">Cell membrane</keyword>
<keyword evidence="7 13" id="KW-1133">Transmembrane helix</keyword>
<keyword evidence="6" id="KW-0769">Symport</keyword>
<dbReference type="InterPro" id="IPR038377">
    <property type="entry name" value="Na/Glc_symporter_sf"/>
</dbReference>
<organism evidence="14 15">
    <name type="scientific">Candidatus Phycorickettsia trachydisci</name>
    <dbReference type="NCBI Taxonomy" id="2115978"/>
    <lineage>
        <taxon>Bacteria</taxon>
        <taxon>Pseudomonadati</taxon>
        <taxon>Pseudomonadota</taxon>
        <taxon>Alphaproteobacteria</taxon>
        <taxon>Rickettsiales</taxon>
        <taxon>Rickettsiaceae</taxon>
        <taxon>Candidatus Phycorickettsia</taxon>
    </lineage>
</organism>
<keyword evidence="11" id="KW-0739">Sodium transport</keyword>
<dbReference type="PANTHER" id="PTHR48086">
    <property type="entry name" value="SODIUM/PROLINE SYMPORTER-RELATED"/>
    <property type="match status" value="1"/>
</dbReference>
<dbReference type="Proteomes" id="UP000241762">
    <property type="component" value="Chromosome"/>
</dbReference>
<dbReference type="Gene3D" id="1.20.1730.10">
    <property type="entry name" value="Sodium/glucose cotransporter"/>
    <property type="match status" value="1"/>
</dbReference>
<dbReference type="AlphaFoldDB" id="A0A2P1P8Q0"/>
<protein>
    <recommendedName>
        <fullName evidence="16">Sodium:solute symporter</fullName>
    </recommendedName>
</protein>
<dbReference type="InterPro" id="IPR001734">
    <property type="entry name" value="Na/solute_symporter"/>
</dbReference>
<evidence type="ECO:0000313" key="14">
    <source>
        <dbReference type="EMBL" id="AVP87636.1"/>
    </source>
</evidence>
<feature type="transmembrane region" description="Helical" evidence="13">
    <location>
        <begin position="355"/>
        <end position="373"/>
    </location>
</feature>
<keyword evidence="9" id="KW-0406">Ion transport</keyword>
<evidence type="ECO:0000256" key="3">
    <source>
        <dbReference type="ARBA" id="ARBA00022448"/>
    </source>
</evidence>
<comment type="subcellular location">
    <subcellularLocation>
        <location evidence="1">Cell membrane</location>
        <topology evidence="1">Multi-pass membrane protein</topology>
    </subcellularLocation>
</comment>
<dbReference type="RefSeq" id="WP_106874491.1">
    <property type="nucleotide sequence ID" value="NZ_CP027845.1"/>
</dbReference>
<evidence type="ECO:0000256" key="9">
    <source>
        <dbReference type="ARBA" id="ARBA00023065"/>
    </source>
</evidence>
<evidence type="ECO:0000256" key="11">
    <source>
        <dbReference type="ARBA" id="ARBA00023201"/>
    </source>
</evidence>